<proteinExistence type="predicted"/>
<evidence type="ECO:0000313" key="6">
    <source>
        <dbReference type="Proteomes" id="UP000039865"/>
    </source>
</evidence>
<gene>
    <name evidence="5" type="primary">Contig14691.g15647</name>
    <name evidence="5" type="ORF">STYLEM_11012</name>
</gene>
<dbReference type="Pfam" id="PF13499">
    <property type="entry name" value="EF-hand_7"/>
    <property type="match status" value="3"/>
</dbReference>
<dbReference type="PANTHER" id="PTHR34524">
    <property type="entry name" value="CALCYPHOSIN"/>
    <property type="match status" value="1"/>
</dbReference>
<feature type="domain" description="EF-hand" evidence="4">
    <location>
        <begin position="262"/>
        <end position="297"/>
    </location>
</feature>
<dbReference type="PROSITE" id="PS50222">
    <property type="entry name" value="EF_HAND_2"/>
    <property type="match status" value="7"/>
</dbReference>
<dbReference type="PANTHER" id="PTHR34524:SF6">
    <property type="entry name" value="CALCYPHOSINE LIKE"/>
    <property type="match status" value="1"/>
</dbReference>
<accession>A0A078AKL7</accession>
<feature type="domain" description="EF-hand" evidence="4">
    <location>
        <begin position="402"/>
        <end position="437"/>
    </location>
</feature>
<dbReference type="PROSITE" id="PS00018">
    <property type="entry name" value="EF_HAND_1"/>
    <property type="match status" value="5"/>
</dbReference>
<dbReference type="GO" id="GO:0005509">
    <property type="term" value="F:calcium ion binding"/>
    <property type="evidence" value="ECO:0007669"/>
    <property type="project" value="InterPro"/>
</dbReference>
<dbReference type="InParanoid" id="A0A078AKL7"/>
<dbReference type="OMA" id="YADINAC"/>
<dbReference type="Gene3D" id="1.10.238.10">
    <property type="entry name" value="EF-hand"/>
    <property type="match status" value="5"/>
</dbReference>
<reference evidence="5 6" key="1">
    <citation type="submission" date="2014-06" db="EMBL/GenBank/DDBJ databases">
        <authorList>
            <person name="Swart Estienne"/>
        </authorList>
    </citation>
    <scope>NUCLEOTIDE SEQUENCE [LARGE SCALE GENOMIC DNA]</scope>
    <source>
        <strain evidence="5 6">130c</strain>
    </source>
</reference>
<dbReference type="Pfam" id="PF13202">
    <property type="entry name" value="EF-hand_5"/>
    <property type="match status" value="1"/>
</dbReference>
<dbReference type="Proteomes" id="UP000039865">
    <property type="component" value="Unassembled WGS sequence"/>
</dbReference>
<name>A0A078AKL7_STYLE</name>
<organism evidence="5 6">
    <name type="scientific">Stylonychia lemnae</name>
    <name type="common">Ciliate</name>
    <dbReference type="NCBI Taxonomy" id="5949"/>
    <lineage>
        <taxon>Eukaryota</taxon>
        <taxon>Sar</taxon>
        <taxon>Alveolata</taxon>
        <taxon>Ciliophora</taxon>
        <taxon>Intramacronucleata</taxon>
        <taxon>Spirotrichea</taxon>
        <taxon>Stichotrichia</taxon>
        <taxon>Sporadotrichida</taxon>
        <taxon>Oxytrichidae</taxon>
        <taxon>Stylonychinae</taxon>
        <taxon>Stylonychia</taxon>
    </lineage>
</organism>
<dbReference type="InterPro" id="IPR051581">
    <property type="entry name" value="Ca-bind"/>
</dbReference>
<dbReference type="SUPFAM" id="SSF47473">
    <property type="entry name" value="EF-hand"/>
    <property type="match status" value="2"/>
</dbReference>
<evidence type="ECO:0000256" key="1">
    <source>
        <dbReference type="ARBA" id="ARBA00022723"/>
    </source>
</evidence>
<evidence type="ECO:0000259" key="4">
    <source>
        <dbReference type="PROSITE" id="PS50222"/>
    </source>
</evidence>
<evidence type="ECO:0000313" key="5">
    <source>
        <dbReference type="EMBL" id="CDW81987.1"/>
    </source>
</evidence>
<keyword evidence="6" id="KW-1185">Reference proteome</keyword>
<dbReference type="CDD" id="cd00051">
    <property type="entry name" value="EFh"/>
    <property type="match status" value="2"/>
</dbReference>
<protein>
    <submittedName>
        <fullName evidence="5">Ef hand family protein</fullName>
    </submittedName>
</protein>
<feature type="domain" description="EF-hand" evidence="4">
    <location>
        <begin position="24"/>
        <end position="59"/>
    </location>
</feature>
<sequence>MDWKNRLDQIKNKIKSQLHAKGVDNLLQLQSVFTEFDKDQSGTLDKLEFEEMMSKLGVFLARQELTTVYNHFDANKDGHIQYEEFIGTLRQDINEKRLAVVKHAWQFLDKSSTGRVPLGSLLKSYQVQSHPRVLTREKNAEKVYNEFETCIGARAGGGQVTESSFLEYYADINACLPAEKDDYYVDLVLKTWGLNTDKAFVSPQRLQEIENIIFEKVRQRTHGADDEGKTVKKIFKHFDLDGFGTIEPNEFRKALETLGCVFKDFEMDAIFRKYDANENGKLDYEEFASSFARMGSGNNPNVNPVFGLTREPPNQVIDKIKTVLKARGAHGIRGLGIVFRRIDNSRDRKLDRQEFMWGLRENGHDLTPSEFERIFKYFDKNNDGKVSYDEFLRALRGEMNQRRRELIMLAFKKLDKTGDGRITVDDLKDSYDVSFHPEFKQGKKSKQAILEEFMQQWDTLNKDGIVNPEEWEDYYKDVSASIDDDDYFELMIRNAWHIAGGKGQYENTTIKRELVRDADGTERVVMAKGHENFTYDKNASKFWGADIR</sequence>
<dbReference type="OrthoDB" id="444540at2759"/>
<feature type="domain" description="EF-hand" evidence="4">
    <location>
        <begin position="330"/>
        <end position="365"/>
    </location>
</feature>
<dbReference type="EMBL" id="CCKQ01010472">
    <property type="protein sequence ID" value="CDW81987.1"/>
    <property type="molecule type" value="Genomic_DNA"/>
</dbReference>
<dbReference type="InterPro" id="IPR018247">
    <property type="entry name" value="EF_Hand_1_Ca_BS"/>
</dbReference>
<keyword evidence="1" id="KW-0479">Metal-binding</keyword>
<feature type="domain" description="EF-hand" evidence="4">
    <location>
        <begin position="226"/>
        <end position="261"/>
    </location>
</feature>
<evidence type="ECO:0000256" key="2">
    <source>
        <dbReference type="ARBA" id="ARBA00022737"/>
    </source>
</evidence>
<feature type="domain" description="EF-hand" evidence="4">
    <location>
        <begin position="60"/>
        <end position="95"/>
    </location>
</feature>
<dbReference type="SMART" id="SM00054">
    <property type="entry name" value="EFh"/>
    <property type="match status" value="8"/>
</dbReference>
<keyword evidence="2" id="KW-0677">Repeat</keyword>
<keyword evidence="3" id="KW-0106">Calcium</keyword>
<dbReference type="AlphaFoldDB" id="A0A078AKL7"/>
<dbReference type="InterPro" id="IPR011992">
    <property type="entry name" value="EF-hand-dom_pair"/>
</dbReference>
<feature type="domain" description="EF-hand" evidence="4">
    <location>
        <begin position="366"/>
        <end position="401"/>
    </location>
</feature>
<evidence type="ECO:0000256" key="3">
    <source>
        <dbReference type="ARBA" id="ARBA00022837"/>
    </source>
</evidence>
<dbReference type="InterPro" id="IPR002048">
    <property type="entry name" value="EF_hand_dom"/>
</dbReference>